<evidence type="ECO:0000256" key="3">
    <source>
        <dbReference type="ARBA" id="ARBA00023125"/>
    </source>
</evidence>
<dbReference type="InterPro" id="IPR036390">
    <property type="entry name" value="WH_DNA-bd_sf"/>
</dbReference>
<dbReference type="FunFam" id="3.40.190.290:FF:000001">
    <property type="entry name" value="Transcriptional regulator, LysR family"/>
    <property type="match status" value="1"/>
</dbReference>
<proteinExistence type="inferred from homology"/>
<dbReference type="PANTHER" id="PTHR30537:SF5">
    <property type="entry name" value="HTH-TYPE TRANSCRIPTIONAL ACTIVATOR TTDR-RELATED"/>
    <property type="match status" value="1"/>
</dbReference>
<dbReference type="KEGG" id="sfeu:IM697_22340"/>
<evidence type="ECO:0000313" key="7">
    <source>
        <dbReference type="Proteomes" id="UP000594205"/>
    </source>
</evidence>
<dbReference type="SUPFAM" id="SSF46785">
    <property type="entry name" value="Winged helix' DNA-binding domain"/>
    <property type="match status" value="1"/>
</dbReference>
<reference evidence="6 7" key="1">
    <citation type="submission" date="2020-10" db="EMBL/GenBank/DDBJ databases">
        <title>Streptomyces ferrugineus complate genome analysis.</title>
        <authorList>
            <person name="Anwar N."/>
        </authorList>
    </citation>
    <scope>NUCLEOTIDE SEQUENCE [LARGE SCALE GENOMIC DNA]</scope>
    <source>
        <strain evidence="6 7">CCTCC AA2014009</strain>
    </source>
</reference>
<gene>
    <name evidence="6" type="ORF">IM697_22340</name>
</gene>
<keyword evidence="4" id="KW-0804">Transcription</keyword>
<keyword evidence="7" id="KW-1185">Reference proteome</keyword>
<evidence type="ECO:0000256" key="1">
    <source>
        <dbReference type="ARBA" id="ARBA00009437"/>
    </source>
</evidence>
<accession>A0A7M2T045</accession>
<organism evidence="6 7">
    <name type="scientific">Streptomyces ferrugineus</name>
    <dbReference type="NCBI Taxonomy" id="1413221"/>
    <lineage>
        <taxon>Bacteria</taxon>
        <taxon>Bacillati</taxon>
        <taxon>Actinomycetota</taxon>
        <taxon>Actinomycetes</taxon>
        <taxon>Kitasatosporales</taxon>
        <taxon>Streptomycetaceae</taxon>
        <taxon>Streptomyces</taxon>
    </lineage>
</organism>
<sequence length="324" mass="35907">MESVRRSGQPGGSYRSSLDDLQFFQVVASSETLTAASRELGCSLPVVSKRLSALERRLDVRLVQRGARRLVLTSEGEQYAARVQSILDQVRELEDSITDRSGGLRGSLLVEATIGLGRTHIAPLLGEFAEAHPDLHVRLQTSALPLRPHRREFDVAVHVGAPPDSSLRMRRLAENRRVPCAAPSYLAEHGTPSSIEDLARHNCIVLRENESDFALWRFGDTEGTRHLRVHGSLSSNDGEVVTGWALEGRGIIMRSQWHVGPHLDRGELVRVLPDVPTPPADIYALIADDTHIPQRVSRLIDFLAARLPRRLRQPAEGDRVLPAE</sequence>
<dbReference type="Gene3D" id="3.40.190.290">
    <property type="match status" value="1"/>
</dbReference>
<dbReference type="PROSITE" id="PS50931">
    <property type="entry name" value="HTH_LYSR"/>
    <property type="match status" value="1"/>
</dbReference>
<dbReference type="Pfam" id="PF03466">
    <property type="entry name" value="LysR_substrate"/>
    <property type="match status" value="1"/>
</dbReference>
<evidence type="ECO:0000256" key="4">
    <source>
        <dbReference type="ARBA" id="ARBA00023163"/>
    </source>
</evidence>
<name>A0A7M2T045_9ACTN</name>
<dbReference type="Pfam" id="PF00126">
    <property type="entry name" value="HTH_1"/>
    <property type="match status" value="1"/>
</dbReference>
<dbReference type="InterPro" id="IPR005119">
    <property type="entry name" value="LysR_subst-bd"/>
</dbReference>
<keyword evidence="2" id="KW-0805">Transcription regulation</keyword>
<keyword evidence="3" id="KW-0238">DNA-binding</keyword>
<dbReference type="PANTHER" id="PTHR30537">
    <property type="entry name" value="HTH-TYPE TRANSCRIPTIONAL REGULATOR"/>
    <property type="match status" value="1"/>
</dbReference>
<dbReference type="InterPro" id="IPR036388">
    <property type="entry name" value="WH-like_DNA-bd_sf"/>
</dbReference>
<feature type="domain" description="HTH lysR-type" evidence="5">
    <location>
        <begin position="18"/>
        <end position="73"/>
    </location>
</feature>
<dbReference type="SUPFAM" id="SSF53850">
    <property type="entry name" value="Periplasmic binding protein-like II"/>
    <property type="match status" value="1"/>
</dbReference>
<dbReference type="GO" id="GO:0043565">
    <property type="term" value="F:sequence-specific DNA binding"/>
    <property type="evidence" value="ECO:0007669"/>
    <property type="project" value="TreeGrafter"/>
</dbReference>
<protein>
    <submittedName>
        <fullName evidence="6">LysR family transcriptional regulator</fullName>
    </submittedName>
</protein>
<dbReference type="GO" id="GO:0003700">
    <property type="term" value="F:DNA-binding transcription factor activity"/>
    <property type="evidence" value="ECO:0007669"/>
    <property type="project" value="InterPro"/>
</dbReference>
<dbReference type="InterPro" id="IPR000847">
    <property type="entry name" value="LysR_HTH_N"/>
</dbReference>
<dbReference type="Proteomes" id="UP000594205">
    <property type="component" value="Chromosome"/>
</dbReference>
<comment type="similarity">
    <text evidence="1">Belongs to the LysR transcriptional regulatory family.</text>
</comment>
<dbReference type="EMBL" id="CP063373">
    <property type="protein sequence ID" value="QOV40881.1"/>
    <property type="molecule type" value="Genomic_DNA"/>
</dbReference>
<evidence type="ECO:0000313" key="6">
    <source>
        <dbReference type="EMBL" id="QOV40881.1"/>
    </source>
</evidence>
<evidence type="ECO:0000256" key="2">
    <source>
        <dbReference type="ARBA" id="ARBA00023015"/>
    </source>
</evidence>
<dbReference type="RefSeq" id="WP_194049463.1">
    <property type="nucleotide sequence ID" value="NZ_CP063373.1"/>
</dbReference>
<dbReference type="InterPro" id="IPR058163">
    <property type="entry name" value="LysR-type_TF_proteobact-type"/>
</dbReference>
<dbReference type="AlphaFoldDB" id="A0A7M2T045"/>
<dbReference type="Gene3D" id="1.10.10.10">
    <property type="entry name" value="Winged helix-like DNA-binding domain superfamily/Winged helix DNA-binding domain"/>
    <property type="match status" value="1"/>
</dbReference>
<evidence type="ECO:0000259" key="5">
    <source>
        <dbReference type="PROSITE" id="PS50931"/>
    </source>
</evidence>
<dbReference type="GO" id="GO:0006351">
    <property type="term" value="P:DNA-templated transcription"/>
    <property type="evidence" value="ECO:0007669"/>
    <property type="project" value="TreeGrafter"/>
</dbReference>